<keyword evidence="5 10" id="KW-0566">Pantothenate biosynthesis</keyword>
<dbReference type="EMBL" id="SNXC01000013">
    <property type="protein sequence ID" value="TDO96824.1"/>
    <property type="molecule type" value="Genomic_DNA"/>
</dbReference>
<keyword evidence="6 10" id="KW-0521">NADP</keyword>
<dbReference type="GO" id="GO:0008677">
    <property type="term" value="F:2-dehydropantoate 2-reductase activity"/>
    <property type="evidence" value="ECO:0007669"/>
    <property type="project" value="UniProtKB-EC"/>
</dbReference>
<comment type="catalytic activity">
    <reaction evidence="9 10">
        <text>(R)-pantoate + NADP(+) = 2-dehydropantoate + NADPH + H(+)</text>
        <dbReference type="Rhea" id="RHEA:16233"/>
        <dbReference type="ChEBI" id="CHEBI:11561"/>
        <dbReference type="ChEBI" id="CHEBI:15378"/>
        <dbReference type="ChEBI" id="CHEBI:15980"/>
        <dbReference type="ChEBI" id="CHEBI:57783"/>
        <dbReference type="ChEBI" id="CHEBI:58349"/>
        <dbReference type="EC" id="1.1.1.169"/>
    </reaction>
</comment>
<dbReference type="InterPro" id="IPR008927">
    <property type="entry name" value="6-PGluconate_DH-like_C_sf"/>
</dbReference>
<evidence type="ECO:0000256" key="9">
    <source>
        <dbReference type="ARBA" id="ARBA00048793"/>
    </source>
</evidence>
<reference evidence="13 14" key="1">
    <citation type="submission" date="2019-03" db="EMBL/GenBank/DDBJ databases">
        <title>Genomic Encyclopedia of Type Strains, Phase III (KMG-III): the genomes of soil and plant-associated and newly described type strains.</title>
        <authorList>
            <person name="Whitman W."/>
        </authorList>
    </citation>
    <scope>NUCLEOTIDE SEQUENCE [LARGE SCALE GENOMIC DNA]</scope>
    <source>
        <strain evidence="13 14">CECT 7378</strain>
    </source>
</reference>
<evidence type="ECO:0000256" key="1">
    <source>
        <dbReference type="ARBA" id="ARBA00004994"/>
    </source>
</evidence>
<evidence type="ECO:0000259" key="12">
    <source>
        <dbReference type="Pfam" id="PF08546"/>
    </source>
</evidence>
<evidence type="ECO:0000256" key="3">
    <source>
        <dbReference type="ARBA" id="ARBA00013014"/>
    </source>
</evidence>
<comment type="similarity">
    <text evidence="2 10">Belongs to the ketopantoate reductase family.</text>
</comment>
<dbReference type="GO" id="GO:0050661">
    <property type="term" value="F:NADP binding"/>
    <property type="evidence" value="ECO:0007669"/>
    <property type="project" value="TreeGrafter"/>
</dbReference>
<name>A0A4R6M6B9_9GAMM</name>
<evidence type="ECO:0000313" key="14">
    <source>
        <dbReference type="Proteomes" id="UP000294656"/>
    </source>
</evidence>
<comment type="pathway">
    <text evidence="1 10">Cofactor biosynthesis; (R)-pantothenate biosynthesis; (R)-pantoate from 3-methyl-2-oxobutanoate: step 2/2.</text>
</comment>
<dbReference type="InterPro" id="IPR013752">
    <property type="entry name" value="KPA_reductase"/>
</dbReference>
<dbReference type="SUPFAM" id="SSF48179">
    <property type="entry name" value="6-phosphogluconate dehydrogenase C-terminal domain-like"/>
    <property type="match status" value="1"/>
</dbReference>
<evidence type="ECO:0000256" key="6">
    <source>
        <dbReference type="ARBA" id="ARBA00022857"/>
    </source>
</evidence>
<dbReference type="InterPro" id="IPR036291">
    <property type="entry name" value="NAD(P)-bd_dom_sf"/>
</dbReference>
<dbReference type="Gene3D" id="1.10.1040.10">
    <property type="entry name" value="N-(1-d-carboxylethyl)-l-norvaline Dehydrogenase, domain 2"/>
    <property type="match status" value="1"/>
</dbReference>
<protein>
    <recommendedName>
        <fullName evidence="4 10">2-dehydropantoate 2-reductase</fullName>
        <ecNumber evidence="3 10">1.1.1.169</ecNumber>
    </recommendedName>
    <alternativeName>
        <fullName evidence="8 10">Ketopantoate reductase</fullName>
    </alternativeName>
</protein>
<dbReference type="UniPathway" id="UPA00028">
    <property type="reaction ID" value="UER00004"/>
</dbReference>
<evidence type="ECO:0000256" key="8">
    <source>
        <dbReference type="ARBA" id="ARBA00032024"/>
    </source>
</evidence>
<dbReference type="Proteomes" id="UP000294656">
    <property type="component" value="Unassembled WGS sequence"/>
</dbReference>
<evidence type="ECO:0000259" key="11">
    <source>
        <dbReference type="Pfam" id="PF02558"/>
    </source>
</evidence>
<dbReference type="PANTHER" id="PTHR43765:SF2">
    <property type="entry name" value="2-DEHYDROPANTOATE 2-REDUCTASE"/>
    <property type="match status" value="1"/>
</dbReference>
<dbReference type="RefSeq" id="WP_133504322.1">
    <property type="nucleotide sequence ID" value="NZ_SNXC01000013.1"/>
</dbReference>
<dbReference type="InterPro" id="IPR003710">
    <property type="entry name" value="ApbA"/>
</dbReference>
<evidence type="ECO:0000313" key="13">
    <source>
        <dbReference type="EMBL" id="TDO96824.1"/>
    </source>
</evidence>
<dbReference type="PANTHER" id="PTHR43765">
    <property type="entry name" value="2-DEHYDROPANTOATE 2-REDUCTASE-RELATED"/>
    <property type="match status" value="1"/>
</dbReference>
<evidence type="ECO:0000256" key="2">
    <source>
        <dbReference type="ARBA" id="ARBA00007870"/>
    </source>
</evidence>
<comment type="function">
    <text evidence="10">Catalyzes the NADPH-dependent reduction of ketopantoate into pantoic acid.</text>
</comment>
<sequence>MTQHTCLIIGAGAIGLLWATKLANRNINTHLLYRTSNPGNHINLDSDLEEDFKPTSEITTLNIETISQKYDNVLICTKSFDMVSAYLSVKEFTKKSANIWTLCNGMGMHDELIPHLKKNQSLWSGVTSEGAYKLNKNTVKQTGMGDTFFGLYYSPTAESHENPEENTQTTHSLFQDFLVPNITQRMLEKLAVNCIINPVSALFEIRNGEVLEEPYKSLTERCVHELAECYQAEPLQHMISNPANFSFFNLVNRVYTVAQLTRLNHSSMHEDLKFERKTEIENICGYIIEHSKKTPPLISLLNRAICCPNEREQHKKALLESC</sequence>
<evidence type="ECO:0000256" key="4">
    <source>
        <dbReference type="ARBA" id="ARBA00019465"/>
    </source>
</evidence>
<dbReference type="NCBIfam" id="TIGR00745">
    <property type="entry name" value="apbA_panE"/>
    <property type="match status" value="1"/>
</dbReference>
<comment type="caution">
    <text evidence="13">The sequence shown here is derived from an EMBL/GenBank/DDBJ whole genome shotgun (WGS) entry which is preliminary data.</text>
</comment>
<dbReference type="Pfam" id="PF08546">
    <property type="entry name" value="ApbA_C"/>
    <property type="match status" value="1"/>
</dbReference>
<evidence type="ECO:0000256" key="7">
    <source>
        <dbReference type="ARBA" id="ARBA00023002"/>
    </source>
</evidence>
<dbReference type="InterPro" id="IPR013332">
    <property type="entry name" value="KPR_N"/>
</dbReference>
<feature type="domain" description="Ketopantoate reductase N-terminal" evidence="11">
    <location>
        <begin position="7"/>
        <end position="151"/>
    </location>
</feature>
<dbReference type="EC" id="1.1.1.169" evidence="3 10"/>
<proteinExistence type="inferred from homology"/>
<dbReference type="Gene3D" id="3.40.50.720">
    <property type="entry name" value="NAD(P)-binding Rossmann-like Domain"/>
    <property type="match status" value="1"/>
</dbReference>
<keyword evidence="14" id="KW-1185">Reference proteome</keyword>
<organism evidence="13 14">
    <name type="scientific">Marinomonas balearica</name>
    <dbReference type="NCBI Taxonomy" id="491947"/>
    <lineage>
        <taxon>Bacteria</taxon>
        <taxon>Pseudomonadati</taxon>
        <taxon>Pseudomonadota</taxon>
        <taxon>Gammaproteobacteria</taxon>
        <taxon>Oceanospirillales</taxon>
        <taxon>Oceanospirillaceae</taxon>
        <taxon>Marinomonas</taxon>
    </lineage>
</organism>
<dbReference type="GO" id="GO:0015940">
    <property type="term" value="P:pantothenate biosynthetic process"/>
    <property type="evidence" value="ECO:0007669"/>
    <property type="project" value="UniProtKB-UniPathway"/>
</dbReference>
<gene>
    <name evidence="13" type="ORF">DFP79_2593</name>
</gene>
<dbReference type="SUPFAM" id="SSF51735">
    <property type="entry name" value="NAD(P)-binding Rossmann-fold domains"/>
    <property type="match status" value="1"/>
</dbReference>
<dbReference type="InterPro" id="IPR050838">
    <property type="entry name" value="Ketopantoate_reductase"/>
</dbReference>
<dbReference type="InterPro" id="IPR013328">
    <property type="entry name" value="6PGD_dom2"/>
</dbReference>
<dbReference type="AlphaFoldDB" id="A0A4R6M6B9"/>
<accession>A0A4R6M6B9</accession>
<dbReference type="OrthoDB" id="6530772at2"/>
<dbReference type="GO" id="GO:0005737">
    <property type="term" value="C:cytoplasm"/>
    <property type="evidence" value="ECO:0007669"/>
    <property type="project" value="TreeGrafter"/>
</dbReference>
<evidence type="ECO:0000256" key="5">
    <source>
        <dbReference type="ARBA" id="ARBA00022655"/>
    </source>
</evidence>
<evidence type="ECO:0000256" key="10">
    <source>
        <dbReference type="RuleBase" id="RU362068"/>
    </source>
</evidence>
<feature type="domain" description="Ketopantoate reductase C-terminal" evidence="12">
    <location>
        <begin position="181"/>
        <end position="292"/>
    </location>
</feature>
<keyword evidence="7 10" id="KW-0560">Oxidoreductase</keyword>
<dbReference type="Pfam" id="PF02558">
    <property type="entry name" value="ApbA"/>
    <property type="match status" value="1"/>
</dbReference>